<keyword evidence="2" id="KW-0285">Flavoprotein</keyword>
<dbReference type="InterPro" id="IPR002081">
    <property type="entry name" value="Cryptochrome/DNA_photolyase_1"/>
</dbReference>
<organism evidence="3 4">
    <name type="scientific">Coptis chinensis</name>
    <dbReference type="NCBI Taxonomy" id="261450"/>
    <lineage>
        <taxon>Eukaryota</taxon>
        <taxon>Viridiplantae</taxon>
        <taxon>Streptophyta</taxon>
        <taxon>Embryophyta</taxon>
        <taxon>Tracheophyta</taxon>
        <taxon>Spermatophyta</taxon>
        <taxon>Magnoliopsida</taxon>
        <taxon>Ranunculales</taxon>
        <taxon>Ranunculaceae</taxon>
        <taxon>Coptidoideae</taxon>
        <taxon>Coptis</taxon>
    </lineage>
</organism>
<comment type="similarity">
    <text evidence="1">Belongs to the DNA photolyase class-1 family.</text>
</comment>
<dbReference type="OrthoDB" id="435881at2759"/>
<proteinExistence type="inferred from homology"/>
<evidence type="ECO:0000256" key="1">
    <source>
        <dbReference type="ARBA" id="ARBA00005862"/>
    </source>
</evidence>
<comment type="caution">
    <text evidence="3">The sequence shown here is derived from an EMBL/GenBank/DDBJ whole genome shotgun (WGS) entry which is preliminary data.</text>
</comment>
<reference evidence="3 4" key="1">
    <citation type="submission" date="2020-10" db="EMBL/GenBank/DDBJ databases">
        <title>The Coptis chinensis genome and diversification of protoberbering-type alkaloids.</title>
        <authorList>
            <person name="Wang B."/>
            <person name="Shu S."/>
            <person name="Song C."/>
            <person name="Liu Y."/>
        </authorList>
    </citation>
    <scope>NUCLEOTIDE SEQUENCE [LARGE SCALE GENOMIC DNA]</scope>
    <source>
        <strain evidence="3">HL-2020</strain>
        <tissue evidence="3">Leaf</tissue>
    </source>
</reference>
<evidence type="ECO:0000313" key="3">
    <source>
        <dbReference type="EMBL" id="KAF9603803.1"/>
    </source>
</evidence>
<keyword evidence="2" id="KW-0274">FAD</keyword>
<protein>
    <submittedName>
        <fullName evidence="3">Uncharacterized protein</fullName>
    </submittedName>
</protein>
<dbReference type="AlphaFoldDB" id="A0A835LQ07"/>
<feature type="binding site" evidence="2">
    <location>
        <begin position="7"/>
        <end position="11"/>
    </location>
    <ligand>
        <name>FAD</name>
        <dbReference type="ChEBI" id="CHEBI:57692"/>
    </ligand>
</feature>
<dbReference type="PANTHER" id="PTHR11455:SF2">
    <property type="entry name" value="BLUE-LIGHT PHOTORECEPTOR PHR2"/>
    <property type="match status" value="1"/>
</dbReference>
<dbReference type="GO" id="GO:0071949">
    <property type="term" value="F:FAD binding"/>
    <property type="evidence" value="ECO:0007669"/>
    <property type="project" value="TreeGrafter"/>
</dbReference>
<evidence type="ECO:0000313" key="4">
    <source>
        <dbReference type="Proteomes" id="UP000631114"/>
    </source>
</evidence>
<comment type="cofactor">
    <cofactor evidence="2">
        <name>FAD</name>
        <dbReference type="ChEBI" id="CHEBI:57692"/>
    </cofactor>
    <text evidence="2">Binds 1 FAD per subunit.</text>
</comment>
<dbReference type="InterPro" id="IPR036134">
    <property type="entry name" value="Crypto/Photolyase_FAD-like_sf"/>
</dbReference>
<dbReference type="GO" id="GO:0003677">
    <property type="term" value="F:DNA binding"/>
    <property type="evidence" value="ECO:0007669"/>
    <property type="project" value="TreeGrafter"/>
</dbReference>
<feature type="binding site" evidence="2">
    <location>
        <begin position="52"/>
        <end position="59"/>
    </location>
    <ligand>
        <name>FAD</name>
        <dbReference type="ChEBI" id="CHEBI:57692"/>
    </ligand>
</feature>
<dbReference type="GO" id="GO:0000719">
    <property type="term" value="P:photoreactive repair"/>
    <property type="evidence" value="ECO:0007669"/>
    <property type="project" value="TreeGrafter"/>
</dbReference>
<dbReference type="Gene3D" id="1.25.40.80">
    <property type="match status" value="1"/>
</dbReference>
<dbReference type="GO" id="GO:0003904">
    <property type="term" value="F:deoxyribodipyrimidine photo-lyase activity"/>
    <property type="evidence" value="ECO:0007669"/>
    <property type="project" value="TreeGrafter"/>
</dbReference>
<gene>
    <name evidence="3" type="ORF">IFM89_037937</name>
</gene>
<keyword evidence="4" id="KW-1185">Reference proteome</keyword>
<accession>A0A835LQ07</accession>
<evidence type="ECO:0000256" key="2">
    <source>
        <dbReference type="PIRSR" id="PIRSR602081-1"/>
    </source>
</evidence>
<dbReference type="SUPFAM" id="SSF48173">
    <property type="entry name" value="Cryptochrome/photolyase FAD-binding domain"/>
    <property type="match status" value="1"/>
</dbReference>
<dbReference type="Proteomes" id="UP000631114">
    <property type="component" value="Unassembled WGS sequence"/>
</dbReference>
<sequence>MFGANFSCKVSPWLATGCLSPRFMFDEIKKSAARKVGGNGPSAGGMNWLMFELLWRDFFRTHTNDCLMLTFLPILMTAVSVSHRACIRFITKKCSSSKKMLECSSNSFNMLPCPCLLGFSMEVK</sequence>
<dbReference type="EMBL" id="JADFTS010000006">
    <property type="protein sequence ID" value="KAF9603803.1"/>
    <property type="molecule type" value="Genomic_DNA"/>
</dbReference>
<dbReference type="PANTHER" id="PTHR11455">
    <property type="entry name" value="CRYPTOCHROME"/>
    <property type="match status" value="1"/>
</dbReference>
<name>A0A835LQ07_9MAGN</name>